<evidence type="ECO:0008006" key="4">
    <source>
        <dbReference type="Google" id="ProtNLM"/>
    </source>
</evidence>
<name>A0A1U7D9C8_9RHOB</name>
<dbReference type="AlphaFoldDB" id="A0A1U7D9C8"/>
<dbReference type="EMBL" id="CP014796">
    <property type="protein sequence ID" value="APX24733.1"/>
    <property type="molecule type" value="Genomic_DNA"/>
</dbReference>
<accession>A0A1U7D9C8</accession>
<dbReference type="PANTHER" id="PTHR35813">
    <property type="entry name" value="INNER MEMBRANE PROTEIN YBAN"/>
    <property type="match status" value="1"/>
</dbReference>
<evidence type="ECO:0000313" key="2">
    <source>
        <dbReference type="EMBL" id="APX24733.1"/>
    </source>
</evidence>
<dbReference type="InterPro" id="IPR007401">
    <property type="entry name" value="DUF454"/>
</dbReference>
<evidence type="ECO:0000256" key="1">
    <source>
        <dbReference type="SAM" id="Phobius"/>
    </source>
</evidence>
<dbReference type="PANTHER" id="PTHR35813:SF1">
    <property type="entry name" value="INNER MEMBRANE PROTEIN YBAN"/>
    <property type="match status" value="1"/>
</dbReference>
<gene>
    <name evidence="2" type="ORF">Ga0080559_TMP3937</name>
</gene>
<dbReference type="OrthoDB" id="9816293at2"/>
<proteinExistence type="predicted"/>
<sequence>MPRTVATSPTKPAEGTGRLRLVWIAFGWAALGLGVVGIVLPLLPTTPLVLLAAACFGRGSPRLRTWLIEHPRLGPSIHDWERHRAIPRRAKRAAIIAMAGCIALSIGLGLSTLAISIQAVCLSGAALFILTRPEPPTRNRS</sequence>
<dbReference type="RefSeq" id="WP_017467429.1">
    <property type="nucleotide sequence ID" value="NZ_BMEW01000001.1"/>
</dbReference>
<dbReference type="STRING" id="1229727.Ga0080559_TMP3937"/>
<evidence type="ECO:0000313" key="3">
    <source>
        <dbReference type="Proteomes" id="UP000186559"/>
    </source>
</evidence>
<keyword evidence="1" id="KW-0812">Transmembrane</keyword>
<organism evidence="2 3">
    <name type="scientific">Salipiger profundus</name>
    <dbReference type="NCBI Taxonomy" id="1229727"/>
    <lineage>
        <taxon>Bacteria</taxon>
        <taxon>Pseudomonadati</taxon>
        <taxon>Pseudomonadota</taxon>
        <taxon>Alphaproteobacteria</taxon>
        <taxon>Rhodobacterales</taxon>
        <taxon>Roseobacteraceae</taxon>
        <taxon>Salipiger</taxon>
    </lineage>
</organism>
<protein>
    <recommendedName>
        <fullName evidence="4">Inner membrane protein</fullName>
    </recommendedName>
</protein>
<dbReference type="KEGG" id="tpro:Ga0080559_TMP3937"/>
<keyword evidence="1" id="KW-1133">Transmembrane helix</keyword>
<dbReference type="Pfam" id="PF04304">
    <property type="entry name" value="DUF454"/>
    <property type="match status" value="1"/>
</dbReference>
<keyword evidence="3" id="KW-1185">Reference proteome</keyword>
<keyword evidence="1" id="KW-0472">Membrane</keyword>
<feature type="transmembrane region" description="Helical" evidence="1">
    <location>
        <begin position="21"/>
        <end position="42"/>
    </location>
</feature>
<dbReference type="GO" id="GO:0005886">
    <property type="term" value="C:plasma membrane"/>
    <property type="evidence" value="ECO:0007669"/>
    <property type="project" value="TreeGrafter"/>
</dbReference>
<reference evidence="2 3" key="1">
    <citation type="submission" date="2016-03" db="EMBL/GenBank/DDBJ databases">
        <title>Deep-sea bacteria in the southern Pacific.</title>
        <authorList>
            <person name="Tang K."/>
        </authorList>
    </citation>
    <scope>NUCLEOTIDE SEQUENCE [LARGE SCALE GENOMIC DNA]</scope>
    <source>
        <strain evidence="2 3">JLT2016</strain>
    </source>
</reference>
<dbReference type="Proteomes" id="UP000186559">
    <property type="component" value="Chromosome"/>
</dbReference>
<dbReference type="PIRSF" id="PIRSF016789">
    <property type="entry name" value="DUF454"/>
    <property type="match status" value="1"/>
</dbReference>
<feature type="transmembrane region" description="Helical" evidence="1">
    <location>
        <begin position="89"/>
        <end position="107"/>
    </location>
</feature>